<dbReference type="EMBL" id="REGN01001916">
    <property type="protein sequence ID" value="RNA31643.1"/>
    <property type="molecule type" value="Genomic_DNA"/>
</dbReference>
<evidence type="ECO:0000313" key="2">
    <source>
        <dbReference type="EMBL" id="RNA31643.1"/>
    </source>
</evidence>
<dbReference type="Proteomes" id="UP000276133">
    <property type="component" value="Unassembled WGS sequence"/>
</dbReference>
<comment type="caution">
    <text evidence="2">The sequence shown here is derived from an EMBL/GenBank/DDBJ whole genome shotgun (WGS) entry which is preliminary data.</text>
</comment>
<evidence type="ECO:0000313" key="3">
    <source>
        <dbReference type="Proteomes" id="UP000276133"/>
    </source>
</evidence>
<keyword evidence="1" id="KW-0472">Membrane</keyword>
<feature type="transmembrane region" description="Helical" evidence="1">
    <location>
        <begin position="25"/>
        <end position="50"/>
    </location>
</feature>
<dbReference type="AlphaFoldDB" id="A0A3M7S730"/>
<accession>A0A3M7S730</accession>
<gene>
    <name evidence="2" type="ORF">BpHYR1_045908</name>
</gene>
<name>A0A3M7S730_BRAPC</name>
<protein>
    <submittedName>
        <fullName evidence="2">Uncharacterized protein</fullName>
    </submittedName>
</protein>
<reference evidence="2 3" key="1">
    <citation type="journal article" date="2018" name="Sci. Rep.">
        <title>Genomic signatures of local adaptation to the degree of environmental predictability in rotifers.</title>
        <authorList>
            <person name="Franch-Gras L."/>
            <person name="Hahn C."/>
            <person name="Garcia-Roger E.M."/>
            <person name="Carmona M.J."/>
            <person name="Serra M."/>
            <person name="Gomez A."/>
        </authorList>
    </citation>
    <scope>NUCLEOTIDE SEQUENCE [LARGE SCALE GENOMIC DNA]</scope>
    <source>
        <strain evidence="2">HYR1</strain>
    </source>
</reference>
<keyword evidence="1" id="KW-1133">Transmembrane helix</keyword>
<keyword evidence="3" id="KW-1185">Reference proteome</keyword>
<proteinExistence type="predicted"/>
<sequence length="79" mass="9141">MTFKSQINPKVCRQLCQAVENSTPLLLITFLLLFTNFNLFGLFIFTNFYVKLPEIHLSNGTVSLKLVRKIKIKSYEINS</sequence>
<organism evidence="2 3">
    <name type="scientific">Brachionus plicatilis</name>
    <name type="common">Marine rotifer</name>
    <name type="synonym">Brachionus muelleri</name>
    <dbReference type="NCBI Taxonomy" id="10195"/>
    <lineage>
        <taxon>Eukaryota</taxon>
        <taxon>Metazoa</taxon>
        <taxon>Spiralia</taxon>
        <taxon>Gnathifera</taxon>
        <taxon>Rotifera</taxon>
        <taxon>Eurotatoria</taxon>
        <taxon>Monogononta</taxon>
        <taxon>Pseudotrocha</taxon>
        <taxon>Ploima</taxon>
        <taxon>Brachionidae</taxon>
        <taxon>Brachionus</taxon>
    </lineage>
</organism>
<evidence type="ECO:0000256" key="1">
    <source>
        <dbReference type="SAM" id="Phobius"/>
    </source>
</evidence>
<keyword evidence="1" id="KW-0812">Transmembrane</keyword>